<dbReference type="SMART" id="SM00174">
    <property type="entry name" value="RHO"/>
    <property type="match status" value="1"/>
</dbReference>
<dbReference type="EC" id="3.6.5.2" evidence="3"/>
<evidence type="ECO:0000256" key="1">
    <source>
        <dbReference type="ARBA" id="ARBA00001946"/>
    </source>
</evidence>
<dbReference type="Gene3D" id="3.40.50.300">
    <property type="entry name" value="P-loop containing nucleotide triphosphate hydrolases"/>
    <property type="match status" value="1"/>
</dbReference>
<keyword evidence="5" id="KW-0547">Nucleotide-binding</keyword>
<dbReference type="GO" id="GO:0003925">
    <property type="term" value="F:G protein activity"/>
    <property type="evidence" value="ECO:0007669"/>
    <property type="project" value="UniProtKB-EC"/>
</dbReference>
<gene>
    <name evidence="10" type="ORF">KM1_079790</name>
</gene>
<keyword evidence="6" id="KW-0378">Hydrolase</keyword>
<proteinExistence type="predicted"/>
<evidence type="ECO:0000256" key="8">
    <source>
        <dbReference type="ARBA" id="ARBA00023134"/>
    </source>
</evidence>
<dbReference type="EMBL" id="KB638793">
    <property type="protein sequence ID" value="EMS11218.1"/>
    <property type="molecule type" value="Genomic_DNA"/>
</dbReference>
<evidence type="ECO:0000256" key="7">
    <source>
        <dbReference type="ARBA" id="ARBA00022842"/>
    </source>
</evidence>
<evidence type="ECO:0000256" key="5">
    <source>
        <dbReference type="ARBA" id="ARBA00022741"/>
    </source>
</evidence>
<dbReference type="GO" id="GO:0005525">
    <property type="term" value="F:GTP binding"/>
    <property type="evidence" value="ECO:0007669"/>
    <property type="project" value="UniProtKB-KW"/>
</dbReference>
<dbReference type="Pfam" id="PF00071">
    <property type="entry name" value="Ras"/>
    <property type="match status" value="1"/>
</dbReference>
<dbReference type="InterPro" id="IPR001806">
    <property type="entry name" value="Small_GTPase"/>
</dbReference>
<sequence>MIRKLADENQKPITTEEGEKLAKDIKAVCYMECSALTRSGLNQVFDEAIHIVLNKNQPQKSSHKMCTLL</sequence>
<name>M7WU27_ENTHI</name>
<keyword evidence="9" id="KW-0206">Cytoskeleton</keyword>
<evidence type="ECO:0000256" key="9">
    <source>
        <dbReference type="ARBA" id="ARBA00023212"/>
    </source>
</evidence>
<dbReference type="PANTHER" id="PTHR24072">
    <property type="entry name" value="RHO FAMILY GTPASE"/>
    <property type="match status" value="1"/>
</dbReference>
<evidence type="ECO:0000313" key="11">
    <source>
        <dbReference type="Proteomes" id="UP000030780"/>
    </source>
</evidence>
<dbReference type="InterPro" id="IPR027417">
    <property type="entry name" value="P-loop_NTPase"/>
</dbReference>
<organism evidence="10 11">
    <name type="scientific">Entamoeba histolytica HM-3:IMSS</name>
    <dbReference type="NCBI Taxonomy" id="885315"/>
    <lineage>
        <taxon>Eukaryota</taxon>
        <taxon>Amoebozoa</taxon>
        <taxon>Evosea</taxon>
        <taxon>Archamoebae</taxon>
        <taxon>Mastigamoebida</taxon>
        <taxon>Entamoebidae</taxon>
        <taxon>Entamoeba</taxon>
    </lineage>
</organism>
<evidence type="ECO:0000256" key="4">
    <source>
        <dbReference type="ARBA" id="ARBA00022723"/>
    </source>
</evidence>
<evidence type="ECO:0000256" key="3">
    <source>
        <dbReference type="ARBA" id="ARBA00011984"/>
    </source>
</evidence>
<dbReference type="GO" id="GO:0007264">
    <property type="term" value="P:small GTPase-mediated signal transduction"/>
    <property type="evidence" value="ECO:0007669"/>
    <property type="project" value="InterPro"/>
</dbReference>
<keyword evidence="9" id="KW-0963">Cytoplasm</keyword>
<dbReference type="InterPro" id="IPR003578">
    <property type="entry name" value="Small_GTPase_Rho"/>
</dbReference>
<comment type="subcellular location">
    <subcellularLocation>
        <location evidence="2">Cytoplasm</location>
        <location evidence="2">Cytoskeleton</location>
    </subcellularLocation>
</comment>
<keyword evidence="7" id="KW-0460">Magnesium</keyword>
<dbReference type="SUPFAM" id="SSF52540">
    <property type="entry name" value="P-loop containing nucleoside triphosphate hydrolases"/>
    <property type="match status" value="1"/>
</dbReference>
<accession>M7WU27</accession>
<evidence type="ECO:0000313" key="10">
    <source>
        <dbReference type="EMBL" id="EMS11218.1"/>
    </source>
</evidence>
<dbReference type="AlphaFoldDB" id="M7WU27"/>
<dbReference type="GO" id="GO:0046872">
    <property type="term" value="F:metal ion binding"/>
    <property type="evidence" value="ECO:0007669"/>
    <property type="project" value="UniProtKB-KW"/>
</dbReference>
<protein>
    <recommendedName>
        <fullName evidence="3">small monomeric GTPase</fullName>
        <ecNumber evidence="3">3.6.5.2</ecNumber>
    </recommendedName>
</protein>
<dbReference type="Proteomes" id="UP000030780">
    <property type="component" value="Unassembled WGS sequence"/>
</dbReference>
<keyword evidence="4" id="KW-0479">Metal-binding</keyword>
<evidence type="ECO:0000256" key="2">
    <source>
        <dbReference type="ARBA" id="ARBA00004245"/>
    </source>
</evidence>
<comment type="cofactor">
    <cofactor evidence="1">
        <name>Mg(2+)</name>
        <dbReference type="ChEBI" id="CHEBI:18420"/>
    </cofactor>
</comment>
<dbReference type="GO" id="GO:0005856">
    <property type="term" value="C:cytoskeleton"/>
    <property type="evidence" value="ECO:0007669"/>
    <property type="project" value="UniProtKB-SubCell"/>
</dbReference>
<keyword evidence="8" id="KW-0342">GTP-binding</keyword>
<dbReference type="VEuPathDB" id="AmoebaDB:KM1_079790"/>
<reference evidence="10 11" key="1">
    <citation type="submission" date="2013-01" db="EMBL/GenBank/DDBJ databases">
        <authorList>
            <person name="Inman J."/>
            <person name="Zafar N."/>
            <person name="Lorenzi H."/>
            <person name="Caler E."/>
        </authorList>
    </citation>
    <scope>NUCLEOTIDE SEQUENCE [LARGE SCALE GENOMIC DNA]</scope>
    <source>
        <strain evidence="10 11">HM-3:IMSS</strain>
    </source>
</reference>
<evidence type="ECO:0000256" key="6">
    <source>
        <dbReference type="ARBA" id="ARBA00022801"/>
    </source>
</evidence>